<dbReference type="InterPro" id="IPR011990">
    <property type="entry name" value="TPR-like_helical_dom_sf"/>
</dbReference>
<dbReference type="PANTHER" id="PTHR16305:SF35">
    <property type="entry name" value="TRANSCRIPTIONAL ACTIVATOR DOMAIN"/>
    <property type="match status" value="1"/>
</dbReference>
<proteinExistence type="predicted"/>
<dbReference type="InterPro" id="IPR027417">
    <property type="entry name" value="P-loop_NTPase"/>
</dbReference>
<dbReference type="EMBL" id="BAABKM010000005">
    <property type="protein sequence ID" value="GAA4720468.1"/>
    <property type="molecule type" value="Genomic_DNA"/>
</dbReference>
<reference evidence="5" key="1">
    <citation type="journal article" date="2019" name="Int. J. Syst. Evol. Microbiol.">
        <title>The Global Catalogue of Microorganisms (GCM) 10K type strain sequencing project: providing services to taxonomists for standard genome sequencing and annotation.</title>
        <authorList>
            <consortium name="The Broad Institute Genomics Platform"/>
            <consortium name="The Broad Institute Genome Sequencing Center for Infectious Disease"/>
            <person name="Wu L."/>
            <person name="Ma J."/>
        </authorList>
    </citation>
    <scope>NUCLEOTIDE SEQUENCE [LARGE SCALE GENOMIC DNA]</scope>
    <source>
        <strain evidence="5">JCM 18531</strain>
    </source>
</reference>
<dbReference type="InterPro" id="IPR041664">
    <property type="entry name" value="AAA_16"/>
</dbReference>
<keyword evidence="1" id="KW-0547">Nucleotide-binding</keyword>
<dbReference type="PROSITE" id="PS50043">
    <property type="entry name" value="HTH_LUXR_2"/>
    <property type="match status" value="1"/>
</dbReference>
<evidence type="ECO:0000313" key="4">
    <source>
        <dbReference type="EMBL" id="GAA4720468.1"/>
    </source>
</evidence>
<evidence type="ECO:0000259" key="3">
    <source>
        <dbReference type="PROSITE" id="PS50043"/>
    </source>
</evidence>
<dbReference type="CDD" id="cd06170">
    <property type="entry name" value="LuxR_C_like"/>
    <property type="match status" value="1"/>
</dbReference>
<protein>
    <submittedName>
        <fullName evidence="4">AAA family ATPase</fullName>
    </submittedName>
</protein>
<evidence type="ECO:0000313" key="5">
    <source>
        <dbReference type="Proteomes" id="UP001499974"/>
    </source>
</evidence>
<dbReference type="SUPFAM" id="SSF48452">
    <property type="entry name" value="TPR-like"/>
    <property type="match status" value="1"/>
</dbReference>
<dbReference type="PROSITE" id="PS00622">
    <property type="entry name" value="HTH_LUXR_1"/>
    <property type="match status" value="1"/>
</dbReference>
<keyword evidence="5" id="KW-1185">Reference proteome</keyword>
<feature type="domain" description="HTH luxR-type" evidence="3">
    <location>
        <begin position="793"/>
        <end position="858"/>
    </location>
</feature>
<dbReference type="SUPFAM" id="SSF46894">
    <property type="entry name" value="C-terminal effector domain of the bipartite response regulators"/>
    <property type="match status" value="1"/>
</dbReference>
<evidence type="ECO:0000256" key="1">
    <source>
        <dbReference type="ARBA" id="ARBA00022741"/>
    </source>
</evidence>
<dbReference type="PRINTS" id="PR00038">
    <property type="entry name" value="HTHLUXR"/>
</dbReference>
<dbReference type="PANTHER" id="PTHR16305">
    <property type="entry name" value="TESTICULAR SOLUBLE ADENYLYL CYCLASE"/>
    <property type="match status" value="1"/>
</dbReference>
<dbReference type="Pfam" id="PF00196">
    <property type="entry name" value="GerE"/>
    <property type="match status" value="1"/>
</dbReference>
<comment type="caution">
    <text evidence="4">The sequence shown here is derived from an EMBL/GenBank/DDBJ whole genome shotgun (WGS) entry which is preliminary data.</text>
</comment>
<sequence>MTVRGATSAAHNAVVELIERASALAALHGYADEARAGAGRMVLVAGEAGVGKSSVLDALRAGLTETRWYAGACDGQFVPRPLGPFLEVAASLGGSLSTIADTAAHREDLFAGLLAQLQEVAGPGGIVVVAIEDVHWADEATLDLLRFLARRLRTAPVLVLATYRDDALEPGDPLRVALGDLAAQRTTRRVELPSLSRDGVRRLAGEVAVDPDSLHRLTGGNPFLVTEVLQSGSEDVPVSVRDVVLARAAALDAPARAALDIASVLGTRFDADVLLAAAGASAAELDRLVGCGILVGDASGLRFRHEIARLAIETSLAAHRRRPSHAAVLAALLAAGCDDDARLAHHAEAAGDTAAVLAHARPAAERAAALGAHREAAAQYARALRHADGLAPRERATMLDALGHEDTFVDRWDEAAWARTEALALWREVGDPLREGATLSWLSSVRWRLCQGGASSAAAAAAVRVLEPLGPTRELAWAHLMHAEDLDDEEQGRAVRQAADIAERTGALDALVTAQIALAQRAAGVGGDWVGTIRSALELARRERLEKQVATAYASAYELFEVQHRYAEGEAWYRDGLAYCDERDITTYSTCLRGRRSLALLDQGRWDEAARLAEQVLATPASPANHLTSLTSLGLLRARQGHDDAEKLLECALDAAEDLDDPPYVVLVRLARTEARWLVDDHAGATEELAAARARLLPRLPWETATVQLWEARLAGTPVESPGVLPGDAAAWEVLGCGYDAALHLVDVGDEPSLRTALARLDALGAAGAVGLVRRRMRDAGVRSIPVGPRSATREHPLGLTQRQHDVLELLAAGLTNNAIADRLYISAKTVDHHVSAVLGKLGVRNRTEASAAAERLGLLSA</sequence>
<gene>
    <name evidence="4" type="ORF">GCM10023349_45760</name>
</gene>
<dbReference type="Gene3D" id="1.10.10.10">
    <property type="entry name" value="Winged helix-like DNA-binding domain superfamily/Winged helix DNA-binding domain"/>
    <property type="match status" value="1"/>
</dbReference>
<name>A0ABP8Y5Z4_9ACTN</name>
<dbReference type="InterPro" id="IPR036388">
    <property type="entry name" value="WH-like_DNA-bd_sf"/>
</dbReference>
<dbReference type="SMART" id="SM00421">
    <property type="entry name" value="HTH_LUXR"/>
    <property type="match status" value="1"/>
</dbReference>
<organism evidence="4 5">
    <name type="scientific">Nocardioides conyzicola</name>
    <dbReference type="NCBI Taxonomy" id="1651781"/>
    <lineage>
        <taxon>Bacteria</taxon>
        <taxon>Bacillati</taxon>
        <taxon>Actinomycetota</taxon>
        <taxon>Actinomycetes</taxon>
        <taxon>Propionibacteriales</taxon>
        <taxon>Nocardioidaceae</taxon>
        <taxon>Nocardioides</taxon>
    </lineage>
</organism>
<dbReference type="SUPFAM" id="SSF52540">
    <property type="entry name" value="P-loop containing nucleoside triphosphate hydrolases"/>
    <property type="match status" value="1"/>
</dbReference>
<dbReference type="InterPro" id="IPR000792">
    <property type="entry name" value="Tscrpt_reg_LuxR_C"/>
</dbReference>
<evidence type="ECO:0000256" key="2">
    <source>
        <dbReference type="ARBA" id="ARBA00022840"/>
    </source>
</evidence>
<dbReference type="Gene3D" id="1.25.40.10">
    <property type="entry name" value="Tetratricopeptide repeat domain"/>
    <property type="match status" value="1"/>
</dbReference>
<keyword evidence="2" id="KW-0067">ATP-binding</keyword>
<dbReference type="InterPro" id="IPR016032">
    <property type="entry name" value="Sig_transdc_resp-reg_C-effctor"/>
</dbReference>
<dbReference type="Proteomes" id="UP001499974">
    <property type="component" value="Unassembled WGS sequence"/>
</dbReference>
<dbReference type="Pfam" id="PF13191">
    <property type="entry name" value="AAA_16"/>
    <property type="match status" value="1"/>
</dbReference>
<accession>A0ABP8Y5Z4</accession>